<comment type="caution">
    <text evidence="2">The sequence shown here is derived from an EMBL/GenBank/DDBJ whole genome shotgun (WGS) entry which is preliminary data.</text>
</comment>
<reference evidence="2 3" key="1">
    <citation type="journal article" date="2018" name="Front. Plant Sci.">
        <title>Red Clover (Trifolium pratense) and Zigzag Clover (T. medium) - A Picture of Genomic Similarities and Differences.</title>
        <authorList>
            <person name="Dluhosova J."/>
            <person name="Istvanek J."/>
            <person name="Nedelnik J."/>
            <person name="Repkova J."/>
        </authorList>
    </citation>
    <scope>NUCLEOTIDE SEQUENCE [LARGE SCALE GENOMIC DNA]</scope>
    <source>
        <strain evidence="3">cv. 10/8</strain>
        <tissue evidence="2">Leaf</tissue>
    </source>
</reference>
<dbReference type="EMBL" id="LXQA010754775">
    <property type="protein sequence ID" value="MCI69379.1"/>
    <property type="molecule type" value="Genomic_DNA"/>
</dbReference>
<protein>
    <submittedName>
        <fullName evidence="2">Uncharacterized protein</fullName>
    </submittedName>
</protein>
<name>A0A392U795_9FABA</name>
<feature type="non-terminal residue" evidence="2">
    <location>
        <position position="65"/>
    </location>
</feature>
<evidence type="ECO:0000256" key="1">
    <source>
        <dbReference type="SAM" id="MobiDB-lite"/>
    </source>
</evidence>
<accession>A0A392U795</accession>
<organism evidence="2 3">
    <name type="scientific">Trifolium medium</name>
    <dbReference type="NCBI Taxonomy" id="97028"/>
    <lineage>
        <taxon>Eukaryota</taxon>
        <taxon>Viridiplantae</taxon>
        <taxon>Streptophyta</taxon>
        <taxon>Embryophyta</taxon>
        <taxon>Tracheophyta</taxon>
        <taxon>Spermatophyta</taxon>
        <taxon>Magnoliopsida</taxon>
        <taxon>eudicotyledons</taxon>
        <taxon>Gunneridae</taxon>
        <taxon>Pentapetalae</taxon>
        <taxon>rosids</taxon>
        <taxon>fabids</taxon>
        <taxon>Fabales</taxon>
        <taxon>Fabaceae</taxon>
        <taxon>Papilionoideae</taxon>
        <taxon>50 kb inversion clade</taxon>
        <taxon>NPAAA clade</taxon>
        <taxon>Hologalegina</taxon>
        <taxon>IRL clade</taxon>
        <taxon>Trifolieae</taxon>
        <taxon>Trifolium</taxon>
    </lineage>
</organism>
<dbReference type="PANTHER" id="PTHR35490:SF5">
    <property type="entry name" value="PROTEIN, PUTATIVE-RELATED"/>
    <property type="match status" value="1"/>
</dbReference>
<sequence length="65" mass="7096">MPTFTAIAFDRLIEPGGSRAGHQKSASISVPPPKKLERRTSEPPSSRKRVPPCPQLKPSLYATPE</sequence>
<dbReference type="PANTHER" id="PTHR35490">
    <property type="entry name" value="BACTERIOPHAGE N4 ADSORPTION B PROTEIN"/>
    <property type="match status" value="1"/>
</dbReference>
<dbReference type="AlphaFoldDB" id="A0A392U795"/>
<dbReference type="Proteomes" id="UP000265520">
    <property type="component" value="Unassembled WGS sequence"/>
</dbReference>
<keyword evidence="3" id="KW-1185">Reference proteome</keyword>
<evidence type="ECO:0000313" key="3">
    <source>
        <dbReference type="Proteomes" id="UP000265520"/>
    </source>
</evidence>
<feature type="region of interest" description="Disordered" evidence="1">
    <location>
        <begin position="14"/>
        <end position="65"/>
    </location>
</feature>
<proteinExistence type="predicted"/>
<evidence type="ECO:0000313" key="2">
    <source>
        <dbReference type="EMBL" id="MCI69379.1"/>
    </source>
</evidence>